<accession>A0A0F5MXX3</accession>
<evidence type="ECO:0000313" key="5">
    <source>
        <dbReference type="Proteomes" id="UP000192327"/>
    </source>
</evidence>
<comment type="caution">
    <text evidence="2">The sequence shown here is derived from an EMBL/GenBank/DDBJ whole genome shotgun (WGS) entry which is preliminary data.</text>
</comment>
<dbReference type="RefSeq" id="WP_046189132.1">
    <property type="nucleotide sequence ID" value="NZ_LASW02000014.1"/>
</dbReference>
<evidence type="ECO:0000313" key="4">
    <source>
        <dbReference type="Proteomes" id="UP000034416"/>
    </source>
</evidence>
<dbReference type="Proteomes" id="UP000034416">
    <property type="component" value="Unassembled WGS sequence"/>
</dbReference>
<gene>
    <name evidence="3" type="ORF">BST15_00745</name>
    <name evidence="2" type="ORF">WR43_08435</name>
</gene>
<evidence type="ECO:0000256" key="1">
    <source>
        <dbReference type="SAM" id="MobiDB-lite"/>
    </source>
</evidence>
<evidence type="ECO:0000313" key="3">
    <source>
        <dbReference type="EMBL" id="ORA01104.1"/>
    </source>
</evidence>
<reference evidence="4" key="1">
    <citation type="submission" date="2015-04" db="EMBL/GenBank/DDBJ databases">
        <title>Genome sequence of Mycobacterium arupense GUC1.</title>
        <authorList>
            <person name="Greninger A.L."/>
            <person name="Cunningham G."/>
            <person name="Chiu C.Y."/>
            <person name="Miller S."/>
        </authorList>
    </citation>
    <scope>NUCLEOTIDE SEQUENCE [LARGE SCALE GENOMIC DNA]</scope>
    <source>
        <strain evidence="4">GUC1</strain>
    </source>
</reference>
<evidence type="ECO:0000313" key="2">
    <source>
        <dbReference type="EMBL" id="KKB99668.1"/>
    </source>
</evidence>
<feature type="region of interest" description="Disordered" evidence="1">
    <location>
        <begin position="1"/>
        <end position="61"/>
    </location>
</feature>
<protein>
    <recommendedName>
        <fullName evidence="6">Alanine, arginine and proline rich protein</fullName>
    </recommendedName>
</protein>
<dbReference type="EMBL" id="MVHH01000001">
    <property type="protein sequence ID" value="ORA01104.1"/>
    <property type="molecule type" value="Genomic_DNA"/>
</dbReference>
<evidence type="ECO:0008006" key="6">
    <source>
        <dbReference type="Google" id="ProtNLM"/>
    </source>
</evidence>
<proteinExistence type="predicted"/>
<reference evidence="3 5" key="3">
    <citation type="submission" date="2016-12" db="EMBL/GenBank/DDBJ databases">
        <title>The new phylogeny of genus Mycobacterium.</title>
        <authorList>
            <person name="Tortoli E."/>
            <person name="Trovato A."/>
            <person name="Cirillo D.M."/>
        </authorList>
    </citation>
    <scope>NUCLEOTIDE SEQUENCE [LARGE SCALE GENOMIC DNA]</scope>
    <source>
        <strain evidence="3 5">DSM 44942</strain>
    </source>
</reference>
<dbReference type="InterPro" id="IPR045596">
    <property type="entry name" value="DUF6459"/>
</dbReference>
<dbReference type="EMBL" id="LASW01000027">
    <property type="protein sequence ID" value="KKB99668.1"/>
    <property type="molecule type" value="Genomic_DNA"/>
</dbReference>
<name>A0A0F5MXX3_9MYCO</name>
<organism evidence="2 4">
    <name type="scientific">Mycolicibacter arupensis</name>
    <dbReference type="NCBI Taxonomy" id="342002"/>
    <lineage>
        <taxon>Bacteria</taxon>
        <taxon>Bacillati</taxon>
        <taxon>Actinomycetota</taxon>
        <taxon>Actinomycetes</taxon>
        <taxon>Mycobacteriales</taxon>
        <taxon>Mycobacteriaceae</taxon>
        <taxon>Mycolicibacter</taxon>
    </lineage>
</organism>
<sequence length="180" mass="19138">MPTEPSPHLSPTVAPVIDYEPPARATVPHRPTPAPLTPASGRPRAGHARRPRPDRYLRNPLPPRLQSAAAFADAALRRVLEVVDGRRPSTHLLPLLAAGLADTVTAARSPTSAGRAEPATLQRVRVQPVGSGEPTTAVEAFGTYRRGRRTHALACRIESVPRPGPGTSGTAWRIVALHIG</sequence>
<dbReference type="STRING" id="342002.BST15_00745"/>
<dbReference type="Pfam" id="PF20060">
    <property type="entry name" value="DUF6459"/>
    <property type="match status" value="1"/>
</dbReference>
<dbReference type="Proteomes" id="UP000192327">
    <property type="component" value="Unassembled WGS sequence"/>
</dbReference>
<dbReference type="AlphaFoldDB" id="A0A0F5MXX3"/>
<dbReference type="PATRIC" id="fig|342002.3.peg.1487"/>
<reference evidence="2" key="2">
    <citation type="submission" date="2015-04" db="EMBL/GenBank/DDBJ databases">
        <title>Genome sequence of Mycobacterium arupense strain GUC1.</title>
        <authorList>
            <person name="Greninger A.L."/>
            <person name="Cunningham G."/>
            <person name="Chiu C.Y."/>
            <person name="Miller S."/>
        </authorList>
    </citation>
    <scope>NUCLEOTIDE SEQUENCE</scope>
    <source>
        <strain evidence="2">GUC1</strain>
    </source>
</reference>
<keyword evidence="5" id="KW-1185">Reference proteome</keyword>